<dbReference type="AlphaFoldDB" id="A0A4P8XV01"/>
<keyword evidence="3" id="KW-1185">Reference proteome</keyword>
<feature type="transmembrane region" description="Helical" evidence="1">
    <location>
        <begin position="118"/>
        <end position="137"/>
    </location>
</feature>
<name>A0A4P8XV01_9FIRM</name>
<evidence type="ECO:0000256" key="1">
    <source>
        <dbReference type="SAM" id="Phobius"/>
    </source>
</evidence>
<dbReference type="EMBL" id="CP039381">
    <property type="protein sequence ID" value="QCT06214.1"/>
    <property type="molecule type" value="Genomic_DNA"/>
</dbReference>
<dbReference type="Proteomes" id="UP000301475">
    <property type="component" value="Chromosome"/>
</dbReference>
<keyword evidence="1" id="KW-1133">Transmembrane helix</keyword>
<dbReference type="KEGG" id="ruj:E5Z56_02005"/>
<keyword evidence="1" id="KW-0472">Membrane</keyword>
<proteinExistence type="predicted"/>
<accession>A0A4P8XV01</accession>
<evidence type="ECO:0000313" key="3">
    <source>
        <dbReference type="Proteomes" id="UP000301475"/>
    </source>
</evidence>
<keyword evidence="1" id="KW-0812">Transmembrane</keyword>
<reference evidence="2 3" key="1">
    <citation type="submission" date="2019-04" db="EMBL/GenBank/DDBJ databases">
        <authorList>
            <person name="Embree M."/>
            <person name="Gaffney J.R."/>
        </authorList>
    </citation>
    <scope>NUCLEOTIDE SEQUENCE [LARGE SCALE GENOMIC DNA]</scope>
    <source>
        <strain evidence="2 3">JE7A12</strain>
    </source>
</reference>
<evidence type="ECO:0000313" key="2">
    <source>
        <dbReference type="EMBL" id="QCT06214.1"/>
    </source>
</evidence>
<gene>
    <name evidence="2" type="ORF">E5Z56_02005</name>
</gene>
<feature type="transmembrane region" description="Helical" evidence="1">
    <location>
        <begin position="82"/>
        <end position="106"/>
    </location>
</feature>
<sequence>MIINIKTNRTIEEIENTLSNQVLEKYPRRYSENRKGINWVSNKKDFLCLFYEDDNKDRFGCQTTAKPFFYGKLIKFRGNYRIVGIACLNIVHILIILALLLITIFGADEFLEFDSETLFGLVFACFILAIFVNDLLIGTKEIKKYLLEKFG</sequence>
<organism evidence="2 3">
    <name type="scientific">Ruminococcus bovis</name>
    <dbReference type="NCBI Taxonomy" id="2564099"/>
    <lineage>
        <taxon>Bacteria</taxon>
        <taxon>Bacillati</taxon>
        <taxon>Bacillota</taxon>
        <taxon>Clostridia</taxon>
        <taxon>Eubacteriales</taxon>
        <taxon>Oscillospiraceae</taxon>
        <taxon>Ruminococcus</taxon>
    </lineage>
</organism>
<protein>
    <submittedName>
        <fullName evidence="2">Uncharacterized protein</fullName>
    </submittedName>
</protein>
<dbReference type="RefSeq" id="WP_138156301.1">
    <property type="nucleotide sequence ID" value="NZ_CP039381.1"/>
</dbReference>